<evidence type="ECO:0000256" key="5">
    <source>
        <dbReference type="ARBA" id="ARBA00022977"/>
    </source>
</evidence>
<evidence type="ECO:0000256" key="11">
    <source>
        <dbReference type="RuleBase" id="RU004253"/>
    </source>
</evidence>
<evidence type="ECO:0000256" key="2">
    <source>
        <dbReference type="ARBA" id="ARBA00022679"/>
    </source>
</evidence>
<dbReference type="Proteomes" id="UP001500740">
    <property type="component" value="Unassembled WGS sequence"/>
</dbReference>
<gene>
    <name evidence="9 13" type="primary">thiE</name>
    <name evidence="13" type="ORF">GCM10008935_13710</name>
</gene>
<evidence type="ECO:0000313" key="13">
    <source>
        <dbReference type="EMBL" id="GAA0459679.1"/>
    </source>
</evidence>
<dbReference type="InterPro" id="IPR022998">
    <property type="entry name" value="ThiamineP_synth_TenI"/>
</dbReference>
<feature type="binding site" evidence="9">
    <location>
        <begin position="143"/>
        <end position="145"/>
    </location>
    <ligand>
        <name>2-[(2R,5Z)-2-carboxy-4-methylthiazol-5(2H)-ylidene]ethyl phosphate</name>
        <dbReference type="ChEBI" id="CHEBI:62899"/>
    </ligand>
</feature>
<feature type="binding site" evidence="9">
    <location>
        <position position="79"/>
    </location>
    <ligand>
        <name>Mg(2+)</name>
        <dbReference type="ChEBI" id="CHEBI:18420"/>
    </ligand>
</feature>
<dbReference type="Pfam" id="PF02581">
    <property type="entry name" value="TMP-TENI"/>
    <property type="match status" value="1"/>
</dbReference>
<dbReference type="PANTHER" id="PTHR20857">
    <property type="entry name" value="THIAMINE-PHOSPHATE PYROPHOSPHORYLASE"/>
    <property type="match status" value="1"/>
</dbReference>
<proteinExistence type="inferred from homology"/>
<dbReference type="InterPro" id="IPR034291">
    <property type="entry name" value="TMP_synthase"/>
</dbReference>
<evidence type="ECO:0000256" key="10">
    <source>
        <dbReference type="RuleBase" id="RU003826"/>
    </source>
</evidence>
<comment type="catalytic activity">
    <reaction evidence="7 9 10">
        <text>2-(2-carboxy-4-methylthiazol-5-yl)ethyl phosphate + 4-amino-2-methyl-5-(diphosphooxymethyl)pyrimidine + 2 H(+) = thiamine phosphate + CO2 + diphosphate</text>
        <dbReference type="Rhea" id="RHEA:47848"/>
        <dbReference type="ChEBI" id="CHEBI:15378"/>
        <dbReference type="ChEBI" id="CHEBI:16526"/>
        <dbReference type="ChEBI" id="CHEBI:33019"/>
        <dbReference type="ChEBI" id="CHEBI:37575"/>
        <dbReference type="ChEBI" id="CHEBI:57841"/>
        <dbReference type="ChEBI" id="CHEBI:62890"/>
        <dbReference type="EC" id="2.5.1.3"/>
    </reaction>
</comment>
<accession>A0ABN0ZUR3</accession>
<dbReference type="PANTHER" id="PTHR20857:SF15">
    <property type="entry name" value="THIAMINE-PHOSPHATE SYNTHASE"/>
    <property type="match status" value="1"/>
</dbReference>
<dbReference type="EMBL" id="BAAACZ010000010">
    <property type="protein sequence ID" value="GAA0459679.1"/>
    <property type="molecule type" value="Genomic_DNA"/>
</dbReference>
<evidence type="ECO:0000256" key="4">
    <source>
        <dbReference type="ARBA" id="ARBA00022842"/>
    </source>
</evidence>
<dbReference type="RefSeq" id="WP_343782665.1">
    <property type="nucleotide sequence ID" value="NZ_BAAACZ010000010.1"/>
</dbReference>
<feature type="binding site" evidence="9">
    <location>
        <position position="78"/>
    </location>
    <ligand>
        <name>4-amino-2-methyl-5-(diphosphooxymethyl)pyrimidine</name>
        <dbReference type="ChEBI" id="CHEBI:57841"/>
    </ligand>
</feature>
<dbReference type="Gene3D" id="3.20.20.70">
    <property type="entry name" value="Aldolase class I"/>
    <property type="match status" value="1"/>
</dbReference>
<evidence type="ECO:0000313" key="14">
    <source>
        <dbReference type="Proteomes" id="UP001500740"/>
    </source>
</evidence>
<dbReference type="InterPro" id="IPR036206">
    <property type="entry name" value="ThiamineP_synth_sf"/>
</dbReference>
<feature type="domain" description="Thiamine phosphate synthase/TenI" evidence="12">
    <location>
        <begin position="14"/>
        <end position="198"/>
    </location>
</feature>
<comment type="similarity">
    <text evidence="9 10">Belongs to the thiamine-phosphate synthase family.</text>
</comment>
<keyword evidence="2 9" id="KW-0808">Transferase</keyword>
<feature type="binding site" evidence="9">
    <location>
        <begin position="43"/>
        <end position="47"/>
    </location>
    <ligand>
        <name>4-amino-2-methyl-5-(diphosphooxymethyl)pyrimidine</name>
        <dbReference type="ChEBI" id="CHEBI:57841"/>
    </ligand>
</feature>
<feature type="binding site" evidence="9">
    <location>
        <position position="98"/>
    </location>
    <ligand>
        <name>Mg(2+)</name>
        <dbReference type="ChEBI" id="CHEBI:18420"/>
    </ligand>
</feature>
<evidence type="ECO:0000256" key="7">
    <source>
        <dbReference type="ARBA" id="ARBA00047851"/>
    </source>
</evidence>
<evidence type="ECO:0000256" key="6">
    <source>
        <dbReference type="ARBA" id="ARBA00047334"/>
    </source>
</evidence>
<dbReference type="NCBIfam" id="TIGR00693">
    <property type="entry name" value="thiE"/>
    <property type="match status" value="1"/>
</dbReference>
<keyword evidence="14" id="KW-1185">Reference proteome</keyword>
<dbReference type="EC" id="2.5.1.3" evidence="9"/>
<comment type="function">
    <text evidence="9">Condenses 4-methyl-5-(beta-hydroxyethyl)thiazole monophosphate (THZ-P) and 2-methyl-4-amino-5-hydroxymethyl pyrimidine pyrophosphate (HMP-PP) to form thiamine monophosphate (TMP).</text>
</comment>
<dbReference type="HAMAP" id="MF_00097">
    <property type="entry name" value="TMP_synthase"/>
    <property type="match status" value="1"/>
</dbReference>
<feature type="binding site" evidence="9">
    <location>
        <position position="146"/>
    </location>
    <ligand>
        <name>4-amino-2-methyl-5-(diphosphooxymethyl)pyrimidine</name>
        <dbReference type="ChEBI" id="CHEBI:57841"/>
    </ligand>
</feature>
<comment type="catalytic activity">
    <reaction evidence="8 9 10">
        <text>2-[(2R,5Z)-2-carboxy-4-methylthiazol-5(2H)-ylidene]ethyl phosphate + 4-amino-2-methyl-5-(diphosphooxymethyl)pyrimidine + 2 H(+) = thiamine phosphate + CO2 + diphosphate</text>
        <dbReference type="Rhea" id="RHEA:47844"/>
        <dbReference type="ChEBI" id="CHEBI:15378"/>
        <dbReference type="ChEBI" id="CHEBI:16526"/>
        <dbReference type="ChEBI" id="CHEBI:33019"/>
        <dbReference type="ChEBI" id="CHEBI:37575"/>
        <dbReference type="ChEBI" id="CHEBI:57841"/>
        <dbReference type="ChEBI" id="CHEBI:62899"/>
        <dbReference type="EC" id="2.5.1.3"/>
    </reaction>
</comment>
<dbReference type="CDD" id="cd00564">
    <property type="entry name" value="TMP_TenI"/>
    <property type="match status" value="1"/>
</dbReference>
<feature type="binding site" evidence="9">
    <location>
        <begin position="195"/>
        <end position="196"/>
    </location>
    <ligand>
        <name>2-[(2R,5Z)-2-carboxy-4-methylthiazol-5(2H)-ylidene]ethyl phosphate</name>
        <dbReference type="ChEBI" id="CHEBI:62899"/>
    </ligand>
</feature>
<feature type="binding site" evidence="9">
    <location>
        <position position="117"/>
    </location>
    <ligand>
        <name>4-amino-2-methyl-5-(diphosphooxymethyl)pyrimidine</name>
        <dbReference type="ChEBI" id="CHEBI:57841"/>
    </ligand>
</feature>
<sequence length="217" mass="23854">MIKQPIDLKQQLSLYLVMGSQNCKHDPVETLEKAIEGGVTLFQFREKGEGSKTGEEKIELGLQLKEVCHQYDVPFIVNDDLGLAIELDTDGLHIGQEDGDMKKIKDTLKSHQLFGVSTHNVEEALEAHRIGVDYIGVGPMFNTTTKDDIEEVRSPVVIKEIREQLPDIPIVGIGGIKHDNASQVIDAGADGVAVISDIAQADVPMKAAERILKDVKY</sequence>
<comment type="cofactor">
    <cofactor evidence="9">
        <name>Mg(2+)</name>
        <dbReference type="ChEBI" id="CHEBI:18420"/>
    </cofactor>
    <text evidence="9">Binds 1 Mg(2+) ion per subunit.</text>
</comment>
<evidence type="ECO:0000256" key="9">
    <source>
        <dbReference type="HAMAP-Rule" id="MF_00097"/>
    </source>
</evidence>
<organism evidence="13 14">
    <name type="scientific">Alkalibacillus silvisoli</name>
    <dbReference type="NCBI Taxonomy" id="392823"/>
    <lineage>
        <taxon>Bacteria</taxon>
        <taxon>Bacillati</taxon>
        <taxon>Bacillota</taxon>
        <taxon>Bacilli</taxon>
        <taxon>Bacillales</taxon>
        <taxon>Bacillaceae</taxon>
        <taxon>Alkalibacillus</taxon>
    </lineage>
</organism>
<keyword evidence="5 9" id="KW-0784">Thiamine biosynthesis</keyword>
<keyword evidence="4 9" id="KW-0460">Magnesium</keyword>
<name>A0ABN0ZUR3_9BACI</name>
<evidence type="ECO:0000259" key="12">
    <source>
        <dbReference type="Pfam" id="PF02581"/>
    </source>
</evidence>
<evidence type="ECO:0000256" key="3">
    <source>
        <dbReference type="ARBA" id="ARBA00022723"/>
    </source>
</evidence>
<comment type="caution">
    <text evidence="13">The sequence shown here is derived from an EMBL/GenBank/DDBJ whole genome shotgun (WGS) entry which is preliminary data.</text>
</comment>
<keyword evidence="3 9" id="KW-0479">Metal-binding</keyword>
<dbReference type="InterPro" id="IPR013785">
    <property type="entry name" value="Aldolase_TIM"/>
</dbReference>
<comment type="catalytic activity">
    <reaction evidence="6 9 10">
        <text>4-methyl-5-(2-phosphooxyethyl)-thiazole + 4-amino-2-methyl-5-(diphosphooxymethyl)pyrimidine + H(+) = thiamine phosphate + diphosphate</text>
        <dbReference type="Rhea" id="RHEA:22328"/>
        <dbReference type="ChEBI" id="CHEBI:15378"/>
        <dbReference type="ChEBI" id="CHEBI:33019"/>
        <dbReference type="ChEBI" id="CHEBI:37575"/>
        <dbReference type="ChEBI" id="CHEBI:57841"/>
        <dbReference type="ChEBI" id="CHEBI:58296"/>
        <dbReference type="EC" id="2.5.1.3"/>
    </reaction>
</comment>
<dbReference type="SUPFAM" id="SSF51391">
    <property type="entry name" value="Thiamin phosphate synthase"/>
    <property type="match status" value="1"/>
</dbReference>
<reference evidence="13 14" key="1">
    <citation type="journal article" date="2019" name="Int. J. Syst. Evol. Microbiol.">
        <title>The Global Catalogue of Microorganisms (GCM) 10K type strain sequencing project: providing services to taxonomists for standard genome sequencing and annotation.</title>
        <authorList>
            <consortium name="The Broad Institute Genomics Platform"/>
            <consortium name="The Broad Institute Genome Sequencing Center for Infectious Disease"/>
            <person name="Wu L."/>
            <person name="Ma J."/>
        </authorList>
    </citation>
    <scope>NUCLEOTIDE SEQUENCE [LARGE SCALE GENOMIC DNA]</scope>
    <source>
        <strain evidence="13 14">JCM 14193</strain>
    </source>
</reference>
<evidence type="ECO:0000256" key="8">
    <source>
        <dbReference type="ARBA" id="ARBA00047883"/>
    </source>
</evidence>
<feature type="binding site" evidence="9">
    <location>
        <position position="175"/>
    </location>
    <ligand>
        <name>2-[(2R,5Z)-2-carboxy-4-methylthiazol-5(2H)-ylidene]ethyl phosphate</name>
        <dbReference type="ChEBI" id="CHEBI:62899"/>
    </ligand>
</feature>
<comment type="pathway">
    <text evidence="1 9 11">Cofactor biosynthesis; thiamine diphosphate biosynthesis; thiamine phosphate from 4-amino-2-methyl-5-diphosphomethylpyrimidine and 4-methyl-5-(2-phosphoethyl)-thiazole: step 1/1.</text>
</comment>
<protein>
    <recommendedName>
        <fullName evidence="9">Thiamine-phosphate synthase</fullName>
        <shortName evidence="9">TP synthase</shortName>
        <shortName evidence="9">TPS</shortName>
        <ecNumber evidence="9">2.5.1.3</ecNumber>
    </recommendedName>
    <alternativeName>
        <fullName evidence="9">Thiamine-phosphate pyrophosphorylase</fullName>
        <shortName evidence="9">TMP pyrophosphorylase</shortName>
        <shortName evidence="9">TMP-PPase</shortName>
    </alternativeName>
</protein>
<evidence type="ECO:0000256" key="1">
    <source>
        <dbReference type="ARBA" id="ARBA00005165"/>
    </source>
</evidence>